<keyword evidence="3" id="KW-1185">Reference proteome</keyword>
<gene>
    <name evidence="2" type="ORF">CCO03_08550</name>
</gene>
<feature type="region of interest" description="Disordered" evidence="1">
    <location>
        <begin position="27"/>
        <end position="47"/>
    </location>
</feature>
<organism evidence="2 3">
    <name type="scientific">Comamonas serinivorans</name>
    <dbReference type="NCBI Taxonomy" id="1082851"/>
    <lineage>
        <taxon>Bacteria</taxon>
        <taxon>Pseudomonadati</taxon>
        <taxon>Pseudomonadota</taxon>
        <taxon>Betaproteobacteria</taxon>
        <taxon>Burkholderiales</taxon>
        <taxon>Comamonadaceae</taxon>
        <taxon>Comamonas</taxon>
    </lineage>
</organism>
<dbReference type="AlphaFoldDB" id="A0A1Y0ET17"/>
<sequence length="102" mass="11808">MTSVKQENRWRRNLHLENQRRNDILREVEAATMERSPRPPIVKPVNDAARRRDVRAWMHKNAGEYETATALAEAANAVFRLPGSGLDDETHWVWDEAAEAME</sequence>
<dbReference type="KEGG" id="cser:CCO03_08550"/>
<evidence type="ECO:0000256" key="1">
    <source>
        <dbReference type="SAM" id="MobiDB-lite"/>
    </source>
</evidence>
<dbReference type="Proteomes" id="UP000196138">
    <property type="component" value="Chromosome"/>
</dbReference>
<dbReference type="OrthoDB" id="9342838at2"/>
<dbReference type="RefSeq" id="WP_087284440.1">
    <property type="nucleotide sequence ID" value="NZ_CP021455.1"/>
</dbReference>
<name>A0A1Y0ET17_9BURK</name>
<reference evidence="2 3" key="1">
    <citation type="submission" date="2017-05" db="EMBL/GenBank/DDBJ databases">
        <authorList>
            <person name="Song R."/>
            <person name="Chenine A.L."/>
            <person name="Ruprecht R.M."/>
        </authorList>
    </citation>
    <scope>NUCLEOTIDE SEQUENCE [LARGE SCALE GENOMIC DNA]</scope>
    <source>
        <strain evidence="2 3">DSM 26136</strain>
    </source>
</reference>
<evidence type="ECO:0000313" key="2">
    <source>
        <dbReference type="EMBL" id="ARU06743.1"/>
    </source>
</evidence>
<accession>A0A1Y0ET17</accession>
<dbReference type="EMBL" id="CP021455">
    <property type="protein sequence ID" value="ARU06743.1"/>
    <property type="molecule type" value="Genomic_DNA"/>
</dbReference>
<proteinExistence type="predicted"/>
<evidence type="ECO:0000313" key="3">
    <source>
        <dbReference type="Proteomes" id="UP000196138"/>
    </source>
</evidence>
<protein>
    <submittedName>
        <fullName evidence="2">Uncharacterized protein</fullName>
    </submittedName>
</protein>